<dbReference type="STRING" id="1391654.AKJ09_06551"/>
<reference evidence="1 2" key="1">
    <citation type="submission" date="2015-08" db="EMBL/GenBank/DDBJ databases">
        <authorList>
            <person name="Babu N.S."/>
            <person name="Beckwith C.J."/>
            <person name="Beseler K.G."/>
            <person name="Brison A."/>
            <person name="Carone J.V."/>
            <person name="Caskin T.P."/>
            <person name="Diamond M."/>
            <person name="Durham M.E."/>
            <person name="Foxe J.M."/>
            <person name="Go M."/>
            <person name="Henderson B.A."/>
            <person name="Jones I.B."/>
            <person name="McGettigan J.A."/>
            <person name="Micheletti S.J."/>
            <person name="Nasrallah M.E."/>
            <person name="Ortiz D."/>
            <person name="Piller C.R."/>
            <person name="Privatt S.R."/>
            <person name="Schneider S.L."/>
            <person name="Sharp S."/>
            <person name="Smith T.C."/>
            <person name="Stanton J.D."/>
            <person name="Ullery H.E."/>
            <person name="Wilson R.J."/>
            <person name="Serrano M.G."/>
            <person name="Buck G."/>
            <person name="Lee V."/>
            <person name="Wang Y."/>
            <person name="Carvalho R."/>
            <person name="Voegtly L."/>
            <person name="Shi R."/>
            <person name="Duckworth R."/>
            <person name="Johnson A."/>
            <person name="Loviza R."/>
            <person name="Walstead R."/>
            <person name="Shah Z."/>
            <person name="Kiflezghi M."/>
            <person name="Wade K."/>
            <person name="Ball S.L."/>
            <person name="Bradley K.W."/>
            <person name="Asai D.J."/>
            <person name="Bowman C.A."/>
            <person name="Russell D.A."/>
            <person name="Pope W.H."/>
            <person name="Jacobs-Sera D."/>
            <person name="Hendrix R.W."/>
            <person name="Hatfull G.F."/>
        </authorList>
    </citation>
    <scope>NUCLEOTIDE SEQUENCE [LARGE SCALE GENOMIC DNA]</scope>
    <source>
        <strain evidence="1 2">DSM 27648</strain>
    </source>
</reference>
<organism evidence="1 2">
    <name type="scientific">Labilithrix luteola</name>
    <dbReference type="NCBI Taxonomy" id="1391654"/>
    <lineage>
        <taxon>Bacteria</taxon>
        <taxon>Pseudomonadati</taxon>
        <taxon>Myxococcota</taxon>
        <taxon>Polyangia</taxon>
        <taxon>Polyangiales</taxon>
        <taxon>Labilitrichaceae</taxon>
        <taxon>Labilithrix</taxon>
    </lineage>
</organism>
<evidence type="ECO:0000313" key="1">
    <source>
        <dbReference type="EMBL" id="AKU99887.1"/>
    </source>
</evidence>
<dbReference type="KEGG" id="llu:AKJ09_06551"/>
<name>A0A0K1Q2C9_9BACT</name>
<keyword evidence="2" id="KW-1185">Reference proteome</keyword>
<evidence type="ECO:0000313" key="2">
    <source>
        <dbReference type="Proteomes" id="UP000064967"/>
    </source>
</evidence>
<dbReference type="RefSeq" id="WP_146651267.1">
    <property type="nucleotide sequence ID" value="NZ_CP012333.1"/>
</dbReference>
<accession>A0A0K1Q2C9</accession>
<dbReference type="EMBL" id="CP012333">
    <property type="protein sequence ID" value="AKU99887.1"/>
    <property type="molecule type" value="Genomic_DNA"/>
</dbReference>
<dbReference type="OrthoDB" id="5514161at2"/>
<dbReference type="Proteomes" id="UP000064967">
    <property type="component" value="Chromosome"/>
</dbReference>
<dbReference type="AlphaFoldDB" id="A0A0K1Q2C9"/>
<protein>
    <submittedName>
        <fullName evidence="1">Uncharacterized protein</fullName>
    </submittedName>
</protein>
<sequence>MKPGDHPDFFRFPAPEGRSRESTIRLDREGYFFHDEAPVEHPKLAAALHTWIGRHPDDGRYILTNGYDWTYFVVEDVPFFVRAIHDEEGDAVLVLSDETREPLDPSTLRANDRGELYLVVKKDAKGGPYDAKLTRLAQTQLAPFLEEANDGVIVKTRRGQTKLPT</sequence>
<proteinExistence type="predicted"/>
<gene>
    <name evidence="1" type="ORF">AKJ09_06551</name>
</gene>